<dbReference type="InterPro" id="IPR013528">
    <property type="entry name" value="HMG_CoA_synth_N"/>
</dbReference>
<reference evidence="3 4" key="1">
    <citation type="submission" date="2014-12" db="EMBL/GenBank/DDBJ databases">
        <title>Genome assembly of Enhygromyxa salina DSM 15201.</title>
        <authorList>
            <person name="Sharma G."/>
            <person name="Subramanian S."/>
        </authorList>
    </citation>
    <scope>NUCLEOTIDE SEQUENCE [LARGE SCALE GENOMIC DNA]</scope>
    <source>
        <strain evidence="3 4">DSM 15201</strain>
    </source>
</reference>
<evidence type="ECO:0000256" key="1">
    <source>
        <dbReference type="ARBA" id="ARBA00022679"/>
    </source>
</evidence>
<name>A0A0C2DAA8_9BACT</name>
<dbReference type="Proteomes" id="UP000031599">
    <property type="component" value="Unassembled WGS sequence"/>
</dbReference>
<dbReference type="EMBL" id="JMCC02000011">
    <property type="protein sequence ID" value="KIG18465.1"/>
    <property type="molecule type" value="Genomic_DNA"/>
</dbReference>
<feature type="domain" description="Hydroxymethylglutaryl-coenzyme A synthase N-terminal" evidence="2">
    <location>
        <begin position="5"/>
        <end position="176"/>
    </location>
</feature>
<dbReference type="GO" id="GO:0006084">
    <property type="term" value="P:acetyl-CoA metabolic process"/>
    <property type="evidence" value="ECO:0007669"/>
    <property type="project" value="TreeGrafter"/>
</dbReference>
<dbReference type="SUPFAM" id="SSF53901">
    <property type="entry name" value="Thiolase-like"/>
    <property type="match status" value="2"/>
</dbReference>
<organism evidence="3 4">
    <name type="scientific">Enhygromyxa salina</name>
    <dbReference type="NCBI Taxonomy" id="215803"/>
    <lineage>
        <taxon>Bacteria</taxon>
        <taxon>Pseudomonadati</taxon>
        <taxon>Myxococcota</taxon>
        <taxon>Polyangia</taxon>
        <taxon>Nannocystales</taxon>
        <taxon>Nannocystaceae</taxon>
        <taxon>Enhygromyxa</taxon>
    </lineage>
</organism>
<sequence>MHARHPGISAISIYVPRHRVDLERWCEWTDATWPKVAAVVGRSFRVCGPEENAYTMAASAVLRLIRDNRVDPRRIGMLALGTESSTDNAAGAVIVRGMVDDALRGLGLPSIARSCEVPEFKHACLGGIYATKAAARYLAADGRDQVAIVVSSDIAEYQRGSSGEQTQGAGAVAFLLEAAPKLLALDLEHAGSASRYRGYDFRKPFARHFMPNYRASGERARDFPVFNGKYSTTCYVDQIIAALDGMFAGLDVERRSFYAELAAAVFHRPYQQLPITALATALTFDIARDRAAPGQLDELALAAGVDPEQVRAQVELHAAASFDLRDAVAAHGPDHDPFAAVTAVAKQLRGSAWFREFQAAKLSLGSELVRDVGNLYTASLPAWLAAAFEDALCRGLELAGKPMLLVGYGSGDAAEAIPATVVPGWQRAAARIGFARALESSHALDRDQYEALHDGRPAAGLANASDAFAVREVGASNEDAFQDIGIEYYEYRGPTSAERTHLA</sequence>
<evidence type="ECO:0000313" key="3">
    <source>
        <dbReference type="EMBL" id="KIG18465.1"/>
    </source>
</evidence>
<dbReference type="PANTHER" id="PTHR43323">
    <property type="entry name" value="3-HYDROXY-3-METHYLGLUTARYL COENZYME A SYNTHASE"/>
    <property type="match status" value="1"/>
</dbReference>
<dbReference type="InterPro" id="IPR016039">
    <property type="entry name" value="Thiolase-like"/>
</dbReference>
<evidence type="ECO:0000259" key="2">
    <source>
        <dbReference type="Pfam" id="PF01154"/>
    </source>
</evidence>
<protein>
    <submittedName>
        <fullName evidence="3">Hydroxymethylglutaryl-CoA synthase</fullName>
    </submittedName>
</protein>
<dbReference type="Pfam" id="PF01154">
    <property type="entry name" value="HMG_CoA_synt_N"/>
    <property type="match status" value="1"/>
</dbReference>
<dbReference type="Gene3D" id="3.40.47.10">
    <property type="match status" value="1"/>
</dbReference>
<comment type="caution">
    <text evidence="3">The sequence shown here is derived from an EMBL/GenBank/DDBJ whole genome shotgun (WGS) entry which is preliminary data.</text>
</comment>
<keyword evidence="1" id="KW-0808">Transferase</keyword>
<accession>A0A0C2DAA8</accession>
<dbReference type="CDD" id="cd00827">
    <property type="entry name" value="init_cond_enzymes"/>
    <property type="match status" value="1"/>
</dbReference>
<gene>
    <name evidence="3" type="ORF">DB30_00750</name>
</gene>
<dbReference type="AlphaFoldDB" id="A0A0C2DAA8"/>
<dbReference type="GO" id="GO:0004421">
    <property type="term" value="F:hydroxymethylglutaryl-CoA synthase activity"/>
    <property type="evidence" value="ECO:0007669"/>
    <property type="project" value="TreeGrafter"/>
</dbReference>
<evidence type="ECO:0000313" key="4">
    <source>
        <dbReference type="Proteomes" id="UP000031599"/>
    </source>
</evidence>
<dbReference type="PANTHER" id="PTHR43323:SF2">
    <property type="entry name" value="HYDROXYMETHYLGLUTARYL-COA SYNTHASE"/>
    <property type="match status" value="1"/>
</dbReference>
<proteinExistence type="predicted"/>